<keyword evidence="3" id="KW-0233">DNA recombination</keyword>
<dbReference type="PANTHER" id="PTHR30349">
    <property type="entry name" value="PHAGE INTEGRASE-RELATED"/>
    <property type="match status" value="1"/>
</dbReference>
<dbReference type="Pfam" id="PF00589">
    <property type="entry name" value="Phage_integrase"/>
    <property type="match status" value="1"/>
</dbReference>
<dbReference type="InterPro" id="IPR010998">
    <property type="entry name" value="Integrase_recombinase_N"/>
</dbReference>
<dbReference type="GO" id="GO:0006310">
    <property type="term" value="P:DNA recombination"/>
    <property type="evidence" value="ECO:0007669"/>
    <property type="project" value="UniProtKB-KW"/>
</dbReference>
<comment type="similarity">
    <text evidence="1">Belongs to the 'phage' integrase family.</text>
</comment>
<protein>
    <submittedName>
        <fullName evidence="5">Site-specific integrase</fullName>
    </submittedName>
</protein>
<organism evidence="5 6">
    <name type="scientific">Xanthocytophaga flava</name>
    <dbReference type="NCBI Taxonomy" id="3048013"/>
    <lineage>
        <taxon>Bacteria</taxon>
        <taxon>Pseudomonadati</taxon>
        <taxon>Bacteroidota</taxon>
        <taxon>Cytophagia</taxon>
        <taxon>Cytophagales</taxon>
        <taxon>Rhodocytophagaceae</taxon>
        <taxon>Xanthocytophaga</taxon>
    </lineage>
</organism>
<evidence type="ECO:0000256" key="2">
    <source>
        <dbReference type="ARBA" id="ARBA00023125"/>
    </source>
</evidence>
<evidence type="ECO:0000259" key="4">
    <source>
        <dbReference type="PROSITE" id="PS51898"/>
    </source>
</evidence>
<evidence type="ECO:0000256" key="1">
    <source>
        <dbReference type="ARBA" id="ARBA00008857"/>
    </source>
</evidence>
<feature type="domain" description="Tyr recombinase" evidence="4">
    <location>
        <begin position="185"/>
        <end position="352"/>
    </location>
</feature>
<dbReference type="Pfam" id="PF17293">
    <property type="entry name" value="Arm-DNA-bind_5"/>
    <property type="match status" value="1"/>
</dbReference>
<keyword evidence="2" id="KW-0238">DNA-binding</keyword>
<dbReference type="PROSITE" id="PS51898">
    <property type="entry name" value="TYR_RECOMBINASE"/>
    <property type="match status" value="1"/>
</dbReference>
<evidence type="ECO:0000313" key="5">
    <source>
        <dbReference type="EMBL" id="MDJ1481885.1"/>
    </source>
</evidence>
<dbReference type="InterPro" id="IPR013762">
    <property type="entry name" value="Integrase-like_cat_sf"/>
</dbReference>
<dbReference type="InterPro" id="IPR025269">
    <property type="entry name" value="SAM-like_dom"/>
</dbReference>
<dbReference type="GO" id="GO:0015074">
    <property type="term" value="P:DNA integration"/>
    <property type="evidence" value="ECO:0007669"/>
    <property type="project" value="InterPro"/>
</dbReference>
<proteinExistence type="inferred from homology"/>
<evidence type="ECO:0000256" key="3">
    <source>
        <dbReference type="ARBA" id="ARBA00023172"/>
    </source>
</evidence>
<dbReference type="Pfam" id="PF13102">
    <property type="entry name" value="Phage_int_SAM_5"/>
    <property type="match status" value="1"/>
</dbReference>
<sequence>MSITLRKKAILNNRYSYYLDHYSEGKRRKEYLKLYLFQKPKDAAERQHNKEIQDLAKSILYKRQQAELASEHGENPIFRRNVNFLEYAENWVTTYNKKDIRVVRAMFAYFKEFIKQTIKKDTLKPSLITESFCIDFKDFLESKLKRDSPSTYFSRFKKLIKKAVREKYLTFNPTDDIRTSIPESVKKDVLNFEEIQLLAKTKCGNEQVKKAFLFACYTGLRFADIKDLEWSNINGNELSFIQVKTEKKSPHKVRINLSTVALQIIGEPQASTDKVFNLPGQRSTGKTIQTWAKHAGVQKHVTFHVARHSFATNLLYYQTDLMTVSSLLGHTTTKHTQKYVRVADSMKQQAVNRLPDIIIES</sequence>
<dbReference type="RefSeq" id="WP_313980278.1">
    <property type="nucleotide sequence ID" value="NZ_JASJOS010000006.1"/>
</dbReference>
<reference evidence="5" key="1">
    <citation type="submission" date="2023-05" db="EMBL/GenBank/DDBJ databases">
        <authorList>
            <person name="Zhang X."/>
        </authorList>
    </citation>
    <scope>NUCLEOTIDE SEQUENCE</scope>
    <source>
        <strain evidence="5">YF14B1</strain>
    </source>
</reference>
<dbReference type="CDD" id="cd01185">
    <property type="entry name" value="INTN1_C_like"/>
    <property type="match status" value="1"/>
</dbReference>
<dbReference type="SUPFAM" id="SSF56349">
    <property type="entry name" value="DNA breaking-rejoining enzymes"/>
    <property type="match status" value="1"/>
</dbReference>
<gene>
    <name evidence="5" type="ORF">QNI16_15395</name>
</gene>
<comment type="caution">
    <text evidence="5">The sequence shown here is derived from an EMBL/GenBank/DDBJ whole genome shotgun (WGS) entry which is preliminary data.</text>
</comment>
<dbReference type="InterPro" id="IPR002104">
    <property type="entry name" value="Integrase_catalytic"/>
</dbReference>
<name>A0AAE3QRI4_9BACT</name>
<dbReference type="InterPro" id="IPR050090">
    <property type="entry name" value="Tyrosine_recombinase_XerCD"/>
</dbReference>
<accession>A0AAE3QRI4</accession>
<dbReference type="Gene3D" id="1.10.443.10">
    <property type="entry name" value="Intergrase catalytic core"/>
    <property type="match status" value="1"/>
</dbReference>
<dbReference type="EMBL" id="JASJOS010000006">
    <property type="protein sequence ID" value="MDJ1481885.1"/>
    <property type="molecule type" value="Genomic_DNA"/>
</dbReference>
<dbReference type="GO" id="GO:0003677">
    <property type="term" value="F:DNA binding"/>
    <property type="evidence" value="ECO:0007669"/>
    <property type="project" value="UniProtKB-KW"/>
</dbReference>
<dbReference type="InterPro" id="IPR035386">
    <property type="entry name" value="Arm-DNA-bind_5"/>
</dbReference>
<dbReference type="Proteomes" id="UP001241110">
    <property type="component" value="Unassembled WGS sequence"/>
</dbReference>
<dbReference type="InterPro" id="IPR011010">
    <property type="entry name" value="DNA_brk_join_enz"/>
</dbReference>
<dbReference type="PANTHER" id="PTHR30349:SF64">
    <property type="entry name" value="PROPHAGE INTEGRASE INTD-RELATED"/>
    <property type="match status" value="1"/>
</dbReference>
<evidence type="ECO:0000313" key="6">
    <source>
        <dbReference type="Proteomes" id="UP001241110"/>
    </source>
</evidence>
<dbReference type="AlphaFoldDB" id="A0AAE3QRI4"/>
<dbReference type="Gene3D" id="1.10.150.130">
    <property type="match status" value="1"/>
</dbReference>